<evidence type="ECO:0000313" key="2">
    <source>
        <dbReference type="EMBL" id="OGY25157.1"/>
    </source>
</evidence>
<dbReference type="Proteomes" id="UP000177103">
    <property type="component" value="Unassembled WGS sequence"/>
</dbReference>
<name>A0A1G1WCZ1_9BACT</name>
<dbReference type="InterPro" id="IPR052538">
    <property type="entry name" value="Flavonoid_dioxygenase-like"/>
</dbReference>
<sequence>MENLLKDIVEQAKQNPNFRKVLLTGPKTQVVIMSLMPGEEIGEEVHPNIDQVLYFVEGSGEAIIEGERAFMEQGDLILVPAGTKHNFVNSGDKDLKILTFYSPPEHPAGTIHKTKQEAEDSHH</sequence>
<dbReference type="PANTHER" id="PTHR43346:SF1">
    <property type="entry name" value="QUERCETIN 2,3-DIOXYGENASE-RELATED"/>
    <property type="match status" value="1"/>
</dbReference>
<dbReference type="Gene3D" id="2.60.120.10">
    <property type="entry name" value="Jelly Rolls"/>
    <property type="match status" value="1"/>
</dbReference>
<dbReference type="AlphaFoldDB" id="A0A1G1WCZ1"/>
<dbReference type="InterPro" id="IPR011051">
    <property type="entry name" value="RmlC_Cupin_sf"/>
</dbReference>
<organism evidence="2 3">
    <name type="scientific">Candidatus Woykebacteria bacterium RBG_13_40_7b</name>
    <dbReference type="NCBI Taxonomy" id="1802594"/>
    <lineage>
        <taxon>Bacteria</taxon>
        <taxon>Candidatus Woykeibacteriota</taxon>
    </lineage>
</organism>
<accession>A0A1G1WCZ1</accession>
<dbReference type="CDD" id="cd02223">
    <property type="entry name" value="cupin_Bh2720-like"/>
    <property type="match status" value="1"/>
</dbReference>
<comment type="caution">
    <text evidence="2">The sequence shown here is derived from an EMBL/GenBank/DDBJ whole genome shotgun (WGS) entry which is preliminary data.</text>
</comment>
<proteinExistence type="predicted"/>
<feature type="domain" description="Cupin type-2" evidence="1">
    <location>
        <begin position="32"/>
        <end position="100"/>
    </location>
</feature>
<evidence type="ECO:0000313" key="3">
    <source>
        <dbReference type="Proteomes" id="UP000177103"/>
    </source>
</evidence>
<reference evidence="2 3" key="1">
    <citation type="journal article" date="2016" name="Nat. Commun.">
        <title>Thousands of microbial genomes shed light on interconnected biogeochemical processes in an aquifer system.</title>
        <authorList>
            <person name="Anantharaman K."/>
            <person name="Brown C.T."/>
            <person name="Hug L.A."/>
            <person name="Sharon I."/>
            <person name="Castelle C.J."/>
            <person name="Probst A.J."/>
            <person name="Thomas B.C."/>
            <person name="Singh A."/>
            <person name="Wilkins M.J."/>
            <person name="Karaoz U."/>
            <person name="Brodie E.L."/>
            <person name="Williams K.H."/>
            <person name="Hubbard S.S."/>
            <person name="Banfield J.F."/>
        </authorList>
    </citation>
    <scope>NUCLEOTIDE SEQUENCE [LARGE SCALE GENOMIC DNA]</scope>
</reference>
<dbReference type="SUPFAM" id="SSF51182">
    <property type="entry name" value="RmlC-like cupins"/>
    <property type="match status" value="1"/>
</dbReference>
<dbReference type="PANTHER" id="PTHR43346">
    <property type="entry name" value="LIGAND BINDING DOMAIN PROTEIN, PUTATIVE (AFU_ORTHOLOGUE AFUA_6G14370)-RELATED"/>
    <property type="match status" value="1"/>
</dbReference>
<dbReference type="InterPro" id="IPR014710">
    <property type="entry name" value="RmlC-like_jellyroll"/>
</dbReference>
<dbReference type="Pfam" id="PF07883">
    <property type="entry name" value="Cupin_2"/>
    <property type="match status" value="1"/>
</dbReference>
<protein>
    <submittedName>
        <fullName evidence="2">Cupin</fullName>
    </submittedName>
</protein>
<gene>
    <name evidence="2" type="ORF">A2Y57_04855</name>
</gene>
<dbReference type="InterPro" id="IPR013096">
    <property type="entry name" value="Cupin_2"/>
</dbReference>
<evidence type="ECO:0000259" key="1">
    <source>
        <dbReference type="Pfam" id="PF07883"/>
    </source>
</evidence>
<dbReference type="EMBL" id="MHCQ01000001">
    <property type="protein sequence ID" value="OGY25157.1"/>
    <property type="molecule type" value="Genomic_DNA"/>
</dbReference>